<dbReference type="SUPFAM" id="SSF143081">
    <property type="entry name" value="BB1717-like"/>
    <property type="match status" value="1"/>
</dbReference>
<sequence>MCYSAQILADYRKYVRMFGAHMSLREFAQLYFERAEGSKAKIPKGMDDAFLNPTSEEEREIKALIDEFNAQQTSKFEQDLFKQRKRLADAERTLQTKVTKAATESQRIATDKIAWTLGKLEDIQRAEPQPRDSRIFPGHYAPVMVMEDGQRVIKPMRYQCRIAGRPAAFDDKYPGTYMARIDNLEGFWKPLFGCSHGILVASAFYENVSRAKMEGRELAENEKDENVILEFRPNPAHDMLVACLWSRWSAPGEPDLLSFAAITDEPPPEIAAAGHDRCIIPIKSENIDAWLNPDASDLAALYAILDDRDRPYYEHRLAA</sequence>
<reference evidence="2" key="1">
    <citation type="submission" date="2017-04" db="EMBL/GenBank/DDBJ databases">
        <authorList>
            <person name="Varghese N."/>
            <person name="Submissions S."/>
        </authorList>
    </citation>
    <scope>NUCLEOTIDE SEQUENCE [LARGE SCALE GENOMIC DNA]</scope>
    <source>
        <strain evidence="2">LMG 29540</strain>
    </source>
</reference>
<gene>
    <name evidence="1" type="ORF">SAMN06265784_103688</name>
</gene>
<dbReference type="OrthoDB" id="107650at2"/>
<dbReference type="GO" id="GO:0106300">
    <property type="term" value="P:protein-DNA covalent cross-linking repair"/>
    <property type="evidence" value="ECO:0007669"/>
    <property type="project" value="InterPro"/>
</dbReference>
<dbReference type="RefSeq" id="WP_085483322.1">
    <property type="nucleotide sequence ID" value="NZ_FXAT01000003.1"/>
</dbReference>
<keyword evidence="2" id="KW-1185">Reference proteome</keyword>
<protein>
    <submittedName>
        <fullName evidence="1">Putative SOS response-associated peptidase YedK</fullName>
    </submittedName>
</protein>
<name>A0A1X7KFD8_9BURK</name>
<accession>A0A1X7KFD8</accession>
<dbReference type="InterPro" id="IPR036590">
    <property type="entry name" value="SRAP-like"/>
</dbReference>
<dbReference type="Gene3D" id="3.90.1680.10">
    <property type="entry name" value="SOS response associated peptidase-like"/>
    <property type="match status" value="1"/>
</dbReference>
<dbReference type="GO" id="GO:0003697">
    <property type="term" value="F:single-stranded DNA binding"/>
    <property type="evidence" value="ECO:0007669"/>
    <property type="project" value="InterPro"/>
</dbReference>
<dbReference type="STRING" id="1515439.SAMN06265784_103688"/>
<dbReference type="Pfam" id="PF02586">
    <property type="entry name" value="SRAP"/>
    <property type="match status" value="1"/>
</dbReference>
<evidence type="ECO:0000313" key="1">
    <source>
        <dbReference type="EMBL" id="SMG39641.1"/>
    </source>
</evidence>
<evidence type="ECO:0000313" key="2">
    <source>
        <dbReference type="Proteomes" id="UP000193228"/>
    </source>
</evidence>
<dbReference type="AlphaFoldDB" id="A0A1X7KFD8"/>
<dbReference type="InterPro" id="IPR003738">
    <property type="entry name" value="SRAP"/>
</dbReference>
<proteinExistence type="predicted"/>
<organism evidence="1 2">
    <name type="scientific">Paraburkholderia susongensis</name>
    <dbReference type="NCBI Taxonomy" id="1515439"/>
    <lineage>
        <taxon>Bacteria</taxon>
        <taxon>Pseudomonadati</taxon>
        <taxon>Pseudomonadota</taxon>
        <taxon>Betaproteobacteria</taxon>
        <taxon>Burkholderiales</taxon>
        <taxon>Burkholderiaceae</taxon>
        <taxon>Paraburkholderia</taxon>
    </lineage>
</organism>
<dbReference type="EMBL" id="FXAT01000003">
    <property type="protein sequence ID" value="SMG39641.1"/>
    <property type="molecule type" value="Genomic_DNA"/>
</dbReference>
<dbReference type="Proteomes" id="UP000193228">
    <property type="component" value="Unassembled WGS sequence"/>
</dbReference>